<accession>A0AA88AHT5</accession>
<dbReference type="Proteomes" id="UP001187192">
    <property type="component" value="Unassembled WGS sequence"/>
</dbReference>
<dbReference type="AlphaFoldDB" id="A0AA88AHT5"/>
<proteinExistence type="predicted"/>
<keyword evidence="2" id="KW-1185">Reference proteome</keyword>
<name>A0AA88AHT5_FICCA</name>
<reference evidence="1" key="1">
    <citation type="submission" date="2023-07" db="EMBL/GenBank/DDBJ databases">
        <title>draft genome sequence of fig (Ficus carica).</title>
        <authorList>
            <person name="Takahashi T."/>
            <person name="Nishimura K."/>
        </authorList>
    </citation>
    <scope>NUCLEOTIDE SEQUENCE</scope>
</reference>
<organism evidence="1 2">
    <name type="scientific">Ficus carica</name>
    <name type="common">Common fig</name>
    <dbReference type="NCBI Taxonomy" id="3494"/>
    <lineage>
        <taxon>Eukaryota</taxon>
        <taxon>Viridiplantae</taxon>
        <taxon>Streptophyta</taxon>
        <taxon>Embryophyta</taxon>
        <taxon>Tracheophyta</taxon>
        <taxon>Spermatophyta</taxon>
        <taxon>Magnoliopsida</taxon>
        <taxon>eudicotyledons</taxon>
        <taxon>Gunneridae</taxon>
        <taxon>Pentapetalae</taxon>
        <taxon>rosids</taxon>
        <taxon>fabids</taxon>
        <taxon>Rosales</taxon>
        <taxon>Moraceae</taxon>
        <taxon>Ficeae</taxon>
        <taxon>Ficus</taxon>
    </lineage>
</organism>
<sequence>MVSGSELGLGFVTHALVKDEGRGWVLGCKLGRVEFRDKSRSWVSGRGSVSDFGTGVEVVFRDEGRDRVSGSGLGMKVKGRVSGHGSRLGHRRGVEVRVVFRDRVRGWVFGSGSGFEKGVVVEFWGLGCRVGVEVGLRDSGWAWVNGRDSGSGFGMRDGCRVSRRELELGFGMRLGITLWDKGWGLVLRWGSGFGVGIWIEGRGRVSGNWSRLRSGSGSCFGTKVGVGVGFRDGVGIGVRIGFRDGDRVLRQRSGLGSSYGTRIGVEFQNRVRSRSYISGRGSGLRLGFEIKVGVDVRFRYGVGVGTCIESGFQDGGRVSGWGWDQG</sequence>
<protein>
    <submittedName>
        <fullName evidence="1">Uncharacterized protein</fullName>
    </submittedName>
</protein>
<gene>
    <name evidence="1" type="ORF">TIFTF001_021619</name>
</gene>
<dbReference type="EMBL" id="BTGU01000042">
    <property type="protein sequence ID" value="GMN52475.1"/>
    <property type="molecule type" value="Genomic_DNA"/>
</dbReference>
<evidence type="ECO:0000313" key="1">
    <source>
        <dbReference type="EMBL" id="GMN52475.1"/>
    </source>
</evidence>
<comment type="caution">
    <text evidence="1">The sequence shown here is derived from an EMBL/GenBank/DDBJ whole genome shotgun (WGS) entry which is preliminary data.</text>
</comment>
<evidence type="ECO:0000313" key="2">
    <source>
        <dbReference type="Proteomes" id="UP001187192"/>
    </source>
</evidence>